<evidence type="ECO:0000256" key="1">
    <source>
        <dbReference type="SAM" id="Phobius"/>
    </source>
</evidence>
<name>A0A238WZB1_HALVU</name>
<evidence type="ECO:0000313" key="2">
    <source>
        <dbReference type="EMBL" id="SNR51907.1"/>
    </source>
</evidence>
<feature type="transmembrane region" description="Helical" evidence="1">
    <location>
        <begin position="27"/>
        <end position="43"/>
    </location>
</feature>
<keyword evidence="1" id="KW-0472">Membrane</keyword>
<dbReference type="EMBL" id="FZNQ01000011">
    <property type="protein sequence ID" value="SNR51907.1"/>
    <property type="molecule type" value="Genomic_DNA"/>
</dbReference>
<organism evidence="2 3">
    <name type="scientific">Halorubrum vacuolatum</name>
    <name type="common">Natronobacterium vacuolatum</name>
    <dbReference type="NCBI Taxonomy" id="63740"/>
    <lineage>
        <taxon>Archaea</taxon>
        <taxon>Methanobacteriati</taxon>
        <taxon>Methanobacteriota</taxon>
        <taxon>Stenosarchaea group</taxon>
        <taxon>Halobacteria</taxon>
        <taxon>Halobacteriales</taxon>
        <taxon>Haloferacaceae</taxon>
        <taxon>Halorubrum</taxon>
    </lineage>
</organism>
<gene>
    <name evidence="2" type="ORF">SAMN06264855_11190</name>
</gene>
<evidence type="ECO:0000313" key="3">
    <source>
        <dbReference type="Proteomes" id="UP000198397"/>
    </source>
</evidence>
<accession>A0A238WZB1</accession>
<feature type="transmembrane region" description="Helical" evidence="1">
    <location>
        <begin position="88"/>
        <end position="110"/>
    </location>
</feature>
<dbReference type="AlphaFoldDB" id="A0A238WZB1"/>
<protein>
    <submittedName>
        <fullName evidence="2">Uncharacterized protein</fullName>
    </submittedName>
</protein>
<proteinExistence type="predicted"/>
<sequence length="140" mass="14642">MGATDVRDMSEPEFHESVVVASRRSKVLALFVAIAVFLPVTTATGDIQFSSIVAAGAAIGARFYWPYRASIKVPESERTPLSEHPAAGNYHHGAAGIALMIASALAVAVFLVAHAFLTAIAIGGVLGVGSYFMLRSQLPA</sequence>
<keyword evidence="3" id="KW-1185">Reference proteome</keyword>
<dbReference type="Proteomes" id="UP000198397">
    <property type="component" value="Unassembled WGS sequence"/>
</dbReference>
<keyword evidence="1" id="KW-1133">Transmembrane helix</keyword>
<feature type="transmembrane region" description="Helical" evidence="1">
    <location>
        <begin position="116"/>
        <end position="134"/>
    </location>
</feature>
<reference evidence="2 3" key="1">
    <citation type="submission" date="2017-06" db="EMBL/GenBank/DDBJ databases">
        <authorList>
            <person name="Kim H.J."/>
            <person name="Triplett B.A."/>
        </authorList>
    </citation>
    <scope>NUCLEOTIDE SEQUENCE [LARGE SCALE GENOMIC DNA]</scope>
    <source>
        <strain evidence="2 3">DSM 8800</strain>
    </source>
</reference>
<keyword evidence="1" id="KW-0812">Transmembrane</keyword>